<comment type="caution">
    <text evidence="2">The sequence shown here is derived from an EMBL/GenBank/DDBJ whole genome shotgun (WGS) entry which is preliminary data.</text>
</comment>
<protein>
    <submittedName>
        <fullName evidence="2">Uncharacterized protein</fullName>
    </submittedName>
</protein>
<gene>
    <name evidence="2" type="ORF">Pcinc_030026</name>
</gene>
<feature type="compositionally biased region" description="Polar residues" evidence="1">
    <location>
        <begin position="69"/>
        <end position="78"/>
    </location>
</feature>
<feature type="compositionally biased region" description="Basic and acidic residues" evidence="1">
    <location>
        <begin position="57"/>
        <end position="67"/>
    </location>
</feature>
<evidence type="ECO:0000313" key="2">
    <source>
        <dbReference type="EMBL" id="KAK3864282.1"/>
    </source>
</evidence>
<accession>A0AAE1EZ52</accession>
<organism evidence="2 3">
    <name type="scientific">Petrolisthes cinctipes</name>
    <name type="common">Flat porcelain crab</name>
    <dbReference type="NCBI Taxonomy" id="88211"/>
    <lineage>
        <taxon>Eukaryota</taxon>
        <taxon>Metazoa</taxon>
        <taxon>Ecdysozoa</taxon>
        <taxon>Arthropoda</taxon>
        <taxon>Crustacea</taxon>
        <taxon>Multicrustacea</taxon>
        <taxon>Malacostraca</taxon>
        <taxon>Eumalacostraca</taxon>
        <taxon>Eucarida</taxon>
        <taxon>Decapoda</taxon>
        <taxon>Pleocyemata</taxon>
        <taxon>Anomura</taxon>
        <taxon>Galatheoidea</taxon>
        <taxon>Porcellanidae</taxon>
        <taxon>Petrolisthes</taxon>
    </lineage>
</organism>
<feature type="region of interest" description="Disordered" evidence="1">
    <location>
        <begin position="1"/>
        <end position="87"/>
    </location>
</feature>
<feature type="compositionally biased region" description="Basic and acidic residues" evidence="1">
    <location>
        <begin position="17"/>
        <end position="29"/>
    </location>
</feature>
<sequence length="161" mass="17703">MKMRKKDISSSGDNGDEIWKVMKERDGRSGDNNGDEIWKVMKEGDGSSGDNVTGGEIDDKTDNRDVGRPTTSLLSIQSLPPRDPNIEGRLRIDTCMRGRKAGGGKQKRIYKSRIVPLDASAAPGVTESTPACILLFNLFADTPWNQTSHSLSLNEPLMLRL</sequence>
<evidence type="ECO:0000256" key="1">
    <source>
        <dbReference type="SAM" id="MobiDB-lite"/>
    </source>
</evidence>
<dbReference type="AlphaFoldDB" id="A0AAE1EZ52"/>
<evidence type="ECO:0000313" key="3">
    <source>
        <dbReference type="Proteomes" id="UP001286313"/>
    </source>
</evidence>
<dbReference type="Proteomes" id="UP001286313">
    <property type="component" value="Unassembled WGS sequence"/>
</dbReference>
<dbReference type="EMBL" id="JAWQEG010003831">
    <property type="protein sequence ID" value="KAK3864282.1"/>
    <property type="molecule type" value="Genomic_DNA"/>
</dbReference>
<feature type="compositionally biased region" description="Basic and acidic residues" evidence="1">
    <location>
        <begin position="36"/>
        <end position="45"/>
    </location>
</feature>
<proteinExistence type="predicted"/>
<keyword evidence="3" id="KW-1185">Reference proteome</keyword>
<name>A0AAE1EZ52_PETCI</name>
<reference evidence="2" key="1">
    <citation type="submission" date="2023-10" db="EMBL/GenBank/DDBJ databases">
        <title>Genome assemblies of two species of porcelain crab, Petrolisthes cinctipes and Petrolisthes manimaculis (Anomura: Porcellanidae).</title>
        <authorList>
            <person name="Angst P."/>
        </authorList>
    </citation>
    <scope>NUCLEOTIDE SEQUENCE</scope>
    <source>
        <strain evidence="2">PB745_01</strain>
        <tissue evidence="2">Gill</tissue>
    </source>
</reference>